<dbReference type="EMBL" id="VEVO01000014">
    <property type="protein sequence ID" value="KAF0031705.1"/>
    <property type="molecule type" value="Genomic_DNA"/>
</dbReference>
<protein>
    <submittedName>
        <fullName evidence="2">Uncharacterized protein</fullName>
    </submittedName>
</protein>
<dbReference type="Proteomes" id="UP000438429">
    <property type="component" value="Unassembled WGS sequence"/>
</dbReference>
<evidence type="ECO:0000313" key="2">
    <source>
        <dbReference type="EMBL" id="KAF0031705.1"/>
    </source>
</evidence>
<proteinExistence type="predicted"/>
<sequence length="203" mass="22729">MQADVVARSDVPWDSDLDTKPGRRTCQQLNYLSLAGGAATGARLTSDPSDNAALIYDSCRQDTGSRQPVQCVFGSHVIDYPASVAFLKCNLSEQHERCETPEKTTLPPSHPRTSERNKAKSQRAQLFCFSITKRLYFLIALKFYWTMANLDGPNGGIHYHTRTVCGFTLFFFRPHRLSWIHSLRGPQLPVSSVLLQASGHPLF</sequence>
<comment type="caution">
    <text evidence="2">The sequence shown here is derived from an EMBL/GenBank/DDBJ whole genome shotgun (WGS) entry which is preliminary data.</text>
</comment>
<gene>
    <name evidence="2" type="ORF">F2P81_016260</name>
</gene>
<name>A0A6A4SGF0_SCOMX</name>
<dbReference type="AlphaFoldDB" id="A0A6A4SGF0"/>
<evidence type="ECO:0000313" key="3">
    <source>
        <dbReference type="Proteomes" id="UP000438429"/>
    </source>
</evidence>
<organism evidence="2 3">
    <name type="scientific">Scophthalmus maximus</name>
    <name type="common">Turbot</name>
    <name type="synonym">Psetta maxima</name>
    <dbReference type="NCBI Taxonomy" id="52904"/>
    <lineage>
        <taxon>Eukaryota</taxon>
        <taxon>Metazoa</taxon>
        <taxon>Chordata</taxon>
        <taxon>Craniata</taxon>
        <taxon>Vertebrata</taxon>
        <taxon>Euteleostomi</taxon>
        <taxon>Actinopterygii</taxon>
        <taxon>Neopterygii</taxon>
        <taxon>Teleostei</taxon>
        <taxon>Neoteleostei</taxon>
        <taxon>Acanthomorphata</taxon>
        <taxon>Carangaria</taxon>
        <taxon>Pleuronectiformes</taxon>
        <taxon>Pleuronectoidei</taxon>
        <taxon>Scophthalmidae</taxon>
        <taxon>Scophthalmus</taxon>
    </lineage>
</organism>
<evidence type="ECO:0000256" key="1">
    <source>
        <dbReference type="SAM" id="MobiDB-lite"/>
    </source>
</evidence>
<feature type="region of interest" description="Disordered" evidence="1">
    <location>
        <begin position="99"/>
        <end position="118"/>
    </location>
</feature>
<accession>A0A6A4SGF0</accession>
<reference evidence="2 3" key="1">
    <citation type="submission" date="2019-06" db="EMBL/GenBank/DDBJ databases">
        <title>Draft genomes of female and male turbot (Scophthalmus maximus).</title>
        <authorList>
            <person name="Xu H."/>
            <person name="Xu X.-W."/>
            <person name="Shao C."/>
            <person name="Chen S."/>
        </authorList>
    </citation>
    <scope>NUCLEOTIDE SEQUENCE [LARGE SCALE GENOMIC DNA]</scope>
    <source>
        <strain evidence="2">Ysfricsl-2016a</strain>
        <tissue evidence="2">Blood</tissue>
    </source>
</reference>
<feature type="region of interest" description="Disordered" evidence="1">
    <location>
        <begin position="1"/>
        <end position="21"/>
    </location>
</feature>